<dbReference type="SUPFAM" id="SSF103473">
    <property type="entry name" value="MFS general substrate transporter"/>
    <property type="match status" value="1"/>
</dbReference>
<evidence type="ECO:0000313" key="9">
    <source>
        <dbReference type="Proteomes" id="UP000194606"/>
    </source>
</evidence>
<dbReference type="EMBL" id="MUIZ01000001">
    <property type="protein sequence ID" value="OUK05327.1"/>
    <property type="molecule type" value="Genomic_DNA"/>
</dbReference>
<evidence type="ECO:0000256" key="2">
    <source>
        <dbReference type="ARBA" id="ARBA00022448"/>
    </source>
</evidence>
<evidence type="ECO:0000259" key="7">
    <source>
        <dbReference type="PROSITE" id="PS50850"/>
    </source>
</evidence>
<feature type="transmembrane region" description="Helical" evidence="6">
    <location>
        <begin position="241"/>
        <end position="259"/>
    </location>
</feature>
<comment type="subcellular location">
    <subcellularLocation>
        <location evidence="1">Cell membrane</location>
        <topology evidence="1">Multi-pass membrane protein</topology>
    </subcellularLocation>
</comment>
<dbReference type="PANTHER" id="PTHR23528:SF1">
    <property type="entry name" value="MAJOR FACILITATOR SUPERFAMILY (MFS) PROFILE DOMAIN-CONTAINING PROTEIN"/>
    <property type="match status" value="1"/>
</dbReference>
<gene>
    <name evidence="8" type="ORF">BZZ03_01020</name>
</gene>
<dbReference type="InterPro" id="IPR036259">
    <property type="entry name" value="MFS_trans_sf"/>
</dbReference>
<evidence type="ECO:0000256" key="4">
    <source>
        <dbReference type="ARBA" id="ARBA00022989"/>
    </source>
</evidence>
<proteinExistence type="predicted"/>
<keyword evidence="4 6" id="KW-1133">Transmembrane helix</keyword>
<evidence type="ECO:0000256" key="6">
    <source>
        <dbReference type="SAM" id="Phobius"/>
    </source>
</evidence>
<feature type="transmembrane region" description="Helical" evidence="6">
    <location>
        <begin position="143"/>
        <end position="165"/>
    </location>
</feature>
<feature type="transmembrane region" description="Helical" evidence="6">
    <location>
        <begin position="361"/>
        <end position="382"/>
    </location>
</feature>
<feature type="transmembrane region" description="Helical" evidence="6">
    <location>
        <begin position="12"/>
        <end position="37"/>
    </location>
</feature>
<sequence length="417" mass="45456">MMKKEVAIKRLVPALIIGPASWLGPYIIAASLFLPILLQEIDAPNKINLLALFSTCGMIVAALSNMTAGYLSDRTYSKFGKRTPWLLGGSFSFMIVMILASFAHSVPYLLVIWMLGQVALNFIVAPMVAWIDMAPENGRGTASSAYGGLGMALGNNGFIIFGAMLINQFRLGFIIFGIITFLGTLIATLIVKEPSNLDEKKLNANQANSKKEKKKITRDSLKIFPTWKIGRDYYLALMGKLLQGVGNFAVTGYMLYIMTDFLGKSTTGAQNSIQIVNTIMLVFGISMGFLAGPLSDRYKLLKLPIVFSTLFLALGALSIFFLKNDTSIWIYGFTAGLGMGIWNSLDNLLNLEVIPDKNRVAFFLGVYNLGNTITQALAPVLAAAVISMFGFSAIFMVSSVFALLGGICIFSIKTIRR</sequence>
<feature type="transmembrane region" description="Helical" evidence="6">
    <location>
        <begin position="49"/>
        <end position="71"/>
    </location>
</feature>
<keyword evidence="5 6" id="KW-0472">Membrane</keyword>
<feature type="transmembrane region" description="Helical" evidence="6">
    <location>
        <begin position="171"/>
        <end position="191"/>
    </location>
</feature>
<name>A0A252CFG2_9LACT</name>
<feature type="transmembrane region" description="Helical" evidence="6">
    <location>
        <begin position="83"/>
        <end position="102"/>
    </location>
</feature>
<keyword evidence="3 6" id="KW-0812">Transmembrane</keyword>
<dbReference type="PROSITE" id="PS50850">
    <property type="entry name" value="MFS"/>
    <property type="match status" value="1"/>
</dbReference>
<feature type="transmembrane region" description="Helical" evidence="6">
    <location>
        <begin position="271"/>
        <end position="291"/>
    </location>
</feature>
<feature type="transmembrane region" description="Helical" evidence="6">
    <location>
        <begin position="108"/>
        <end position="131"/>
    </location>
</feature>
<dbReference type="InterPro" id="IPR011701">
    <property type="entry name" value="MFS"/>
</dbReference>
<evidence type="ECO:0000256" key="3">
    <source>
        <dbReference type="ARBA" id="ARBA00022692"/>
    </source>
</evidence>
<evidence type="ECO:0000256" key="5">
    <source>
        <dbReference type="ARBA" id="ARBA00023136"/>
    </source>
</evidence>
<evidence type="ECO:0000256" key="1">
    <source>
        <dbReference type="ARBA" id="ARBA00004651"/>
    </source>
</evidence>
<protein>
    <submittedName>
        <fullName evidence="8">MFS transporter</fullName>
    </submittedName>
</protein>
<reference evidence="8 9" key="1">
    <citation type="submission" date="2017-02" db="EMBL/GenBank/DDBJ databases">
        <authorList>
            <person name="Peterson S.W."/>
        </authorList>
    </citation>
    <scope>NUCLEOTIDE SEQUENCE [LARGE SCALE GENOMIC DNA]</scope>
    <source>
        <strain evidence="8">159469</strain>
    </source>
</reference>
<dbReference type="GO" id="GO:0005886">
    <property type="term" value="C:plasma membrane"/>
    <property type="evidence" value="ECO:0007669"/>
    <property type="project" value="UniProtKB-SubCell"/>
</dbReference>
<feature type="transmembrane region" description="Helical" evidence="6">
    <location>
        <begin position="388"/>
        <end position="412"/>
    </location>
</feature>
<accession>A0A252CFG2</accession>
<dbReference type="GO" id="GO:0022857">
    <property type="term" value="F:transmembrane transporter activity"/>
    <property type="evidence" value="ECO:0007669"/>
    <property type="project" value="InterPro"/>
</dbReference>
<organism evidence="8 9">
    <name type="scientific">Lactococcus petauri</name>
    <dbReference type="NCBI Taxonomy" id="1940789"/>
    <lineage>
        <taxon>Bacteria</taxon>
        <taxon>Bacillati</taxon>
        <taxon>Bacillota</taxon>
        <taxon>Bacilli</taxon>
        <taxon>Lactobacillales</taxon>
        <taxon>Streptococcaceae</taxon>
        <taxon>Lactococcus</taxon>
    </lineage>
</organism>
<feature type="domain" description="Major facilitator superfamily (MFS) profile" evidence="7">
    <location>
        <begin position="10"/>
        <end position="417"/>
    </location>
</feature>
<evidence type="ECO:0000313" key="8">
    <source>
        <dbReference type="EMBL" id="OUK05327.1"/>
    </source>
</evidence>
<keyword evidence="2" id="KW-0813">Transport</keyword>
<dbReference type="Proteomes" id="UP000194606">
    <property type="component" value="Unassembled WGS sequence"/>
</dbReference>
<feature type="transmembrane region" description="Helical" evidence="6">
    <location>
        <begin position="328"/>
        <end position="349"/>
    </location>
</feature>
<dbReference type="PANTHER" id="PTHR23528">
    <property type="match status" value="1"/>
</dbReference>
<feature type="transmembrane region" description="Helical" evidence="6">
    <location>
        <begin position="303"/>
        <end position="322"/>
    </location>
</feature>
<comment type="caution">
    <text evidence="8">The sequence shown here is derived from an EMBL/GenBank/DDBJ whole genome shotgun (WGS) entry which is preliminary data.</text>
</comment>
<dbReference type="AlphaFoldDB" id="A0A252CFG2"/>
<dbReference type="Gene3D" id="1.20.1250.20">
    <property type="entry name" value="MFS general substrate transporter like domains"/>
    <property type="match status" value="1"/>
</dbReference>
<dbReference type="Pfam" id="PF07690">
    <property type="entry name" value="MFS_1"/>
    <property type="match status" value="1"/>
</dbReference>
<dbReference type="InterPro" id="IPR020846">
    <property type="entry name" value="MFS_dom"/>
</dbReference>